<reference evidence="1" key="1">
    <citation type="submission" date="2021-03" db="EMBL/GenBank/DDBJ databases">
        <title>Pengzhenrongella sicca gen. nov., sp. nov., a new member of suborder Micrococcineae isolated from High-Arctic tundra soil.</title>
        <authorList>
            <person name="Peng F."/>
        </authorList>
    </citation>
    <scope>NUCLEOTIDE SEQUENCE</scope>
    <source>
        <strain evidence="1">LRZ-2</strain>
    </source>
</reference>
<gene>
    <name evidence="1" type="ORF">J4E96_05125</name>
</gene>
<dbReference type="Proteomes" id="UP000663937">
    <property type="component" value="Chromosome"/>
</dbReference>
<organism evidence="1 2">
    <name type="scientific">Pengzhenrongella sicca</name>
    <dbReference type="NCBI Taxonomy" id="2819238"/>
    <lineage>
        <taxon>Bacteria</taxon>
        <taxon>Bacillati</taxon>
        <taxon>Actinomycetota</taxon>
        <taxon>Actinomycetes</taxon>
        <taxon>Micrococcales</taxon>
        <taxon>Pengzhenrongella</taxon>
    </lineage>
</organism>
<dbReference type="RefSeq" id="WP_227424707.1">
    <property type="nucleotide sequence ID" value="NZ_CP071868.1"/>
</dbReference>
<dbReference type="KEGG" id="psic:J4E96_05125"/>
<evidence type="ECO:0000313" key="1">
    <source>
        <dbReference type="EMBL" id="QTE30377.1"/>
    </source>
</evidence>
<dbReference type="EMBL" id="CP071868">
    <property type="protein sequence ID" value="QTE30377.1"/>
    <property type="molecule type" value="Genomic_DNA"/>
</dbReference>
<dbReference type="PROSITE" id="PS51257">
    <property type="entry name" value="PROKAR_LIPOPROTEIN"/>
    <property type="match status" value="1"/>
</dbReference>
<evidence type="ECO:0000313" key="2">
    <source>
        <dbReference type="Proteomes" id="UP000663937"/>
    </source>
</evidence>
<protein>
    <submittedName>
        <fullName evidence="1">Uncharacterized protein</fullName>
    </submittedName>
</protein>
<proteinExistence type="predicted"/>
<dbReference type="AlphaFoldDB" id="A0A8A4ZIN2"/>
<sequence length="100" mass="10111">MHPDRSVYGYAVLVSACAPSASSPGPEEVDALLHDRYQETIGDAIGALRDPYGPALAAVLAHEENDAAGVEAVGFAPVDVANAYLGAVAAALTTTTSLAD</sequence>
<name>A0A8A4ZIN2_9MICO</name>
<keyword evidence="2" id="KW-1185">Reference proteome</keyword>
<accession>A0A8A4ZIN2</accession>